<evidence type="ECO:0000313" key="2">
    <source>
        <dbReference type="EMBL" id="QDS97596.1"/>
    </source>
</evidence>
<dbReference type="Proteomes" id="UP000319852">
    <property type="component" value="Chromosome"/>
</dbReference>
<accession>A0A517MRU2</accession>
<dbReference type="KEGG" id="amob:HG15A2_08590"/>
<protein>
    <recommendedName>
        <fullName evidence="4">PEP-CTERM protein-sorting domain-containing protein</fullName>
    </recommendedName>
</protein>
<name>A0A517MRU2_9BACT</name>
<evidence type="ECO:0008006" key="4">
    <source>
        <dbReference type="Google" id="ProtNLM"/>
    </source>
</evidence>
<organism evidence="2 3">
    <name type="scientific">Adhaeretor mobilis</name>
    <dbReference type="NCBI Taxonomy" id="1930276"/>
    <lineage>
        <taxon>Bacteria</taxon>
        <taxon>Pseudomonadati</taxon>
        <taxon>Planctomycetota</taxon>
        <taxon>Planctomycetia</taxon>
        <taxon>Pirellulales</taxon>
        <taxon>Lacipirellulaceae</taxon>
        <taxon>Adhaeretor</taxon>
    </lineage>
</organism>
<gene>
    <name evidence="2" type="ORF">HG15A2_08590</name>
</gene>
<keyword evidence="3" id="KW-1185">Reference proteome</keyword>
<reference evidence="2 3" key="1">
    <citation type="submission" date="2019-02" db="EMBL/GenBank/DDBJ databases">
        <title>Deep-cultivation of Planctomycetes and their phenomic and genomic characterization uncovers novel biology.</title>
        <authorList>
            <person name="Wiegand S."/>
            <person name="Jogler M."/>
            <person name="Boedeker C."/>
            <person name="Pinto D."/>
            <person name="Vollmers J."/>
            <person name="Rivas-Marin E."/>
            <person name="Kohn T."/>
            <person name="Peeters S.H."/>
            <person name="Heuer A."/>
            <person name="Rast P."/>
            <person name="Oberbeckmann S."/>
            <person name="Bunk B."/>
            <person name="Jeske O."/>
            <person name="Meyerdierks A."/>
            <person name="Storesund J.E."/>
            <person name="Kallscheuer N."/>
            <person name="Luecker S."/>
            <person name="Lage O.M."/>
            <person name="Pohl T."/>
            <person name="Merkel B.J."/>
            <person name="Hornburger P."/>
            <person name="Mueller R.-W."/>
            <person name="Bruemmer F."/>
            <person name="Labrenz M."/>
            <person name="Spormann A.M."/>
            <person name="Op den Camp H."/>
            <person name="Overmann J."/>
            <person name="Amann R."/>
            <person name="Jetten M.S.M."/>
            <person name="Mascher T."/>
            <person name="Medema M.H."/>
            <person name="Devos D.P."/>
            <person name="Kaster A.-K."/>
            <person name="Ovreas L."/>
            <person name="Rohde M."/>
            <person name="Galperin M.Y."/>
            <person name="Jogler C."/>
        </authorList>
    </citation>
    <scope>NUCLEOTIDE SEQUENCE [LARGE SCALE GENOMIC DNA]</scope>
    <source>
        <strain evidence="2 3">HG15A2</strain>
    </source>
</reference>
<dbReference type="EMBL" id="CP036263">
    <property type="protein sequence ID" value="QDS97596.1"/>
    <property type="molecule type" value="Genomic_DNA"/>
</dbReference>
<sequence>MASHNEGSQLGWGSLLGFLSTVFLKSEGLVKTTHLLTFLSVAIAMVVAGPVRAASIVSEDFESYADTTALGGTWSLADGTLDTANGNPGQSMDHPGTGGSFTGANTNSLSFPGVYPGPGQTLIFQADIYDDANSNNERNSAGLRSAAGANIIEMGHYNSPSHYAIRTVLFGAGSDGSWVAFPGLVDDAGDPLADETAVEGWHTYTAEITDSQVTFTLDLNGDGNINGTHVATINQNGGFLFDIIRLGGPSDLGSTNGGVKFDNISLSLVPEPNTAILALFCCGLGLVQRRR</sequence>
<dbReference type="AlphaFoldDB" id="A0A517MRU2"/>
<proteinExistence type="predicted"/>
<feature type="region of interest" description="Disordered" evidence="1">
    <location>
        <begin position="84"/>
        <end position="103"/>
    </location>
</feature>
<evidence type="ECO:0000256" key="1">
    <source>
        <dbReference type="SAM" id="MobiDB-lite"/>
    </source>
</evidence>
<evidence type="ECO:0000313" key="3">
    <source>
        <dbReference type="Proteomes" id="UP000319852"/>
    </source>
</evidence>